<dbReference type="InterPro" id="IPR052220">
    <property type="entry name" value="METTL25"/>
</dbReference>
<dbReference type="GO" id="GO:0008168">
    <property type="term" value="F:methyltransferase activity"/>
    <property type="evidence" value="ECO:0007669"/>
    <property type="project" value="UniProtKB-KW"/>
</dbReference>
<organism evidence="2 3">
    <name type="scientific">Amylocarpus encephaloides</name>
    <dbReference type="NCBI Taxonomy" id="45428"/>
    <lineage>
        <taxon>Eukaryota</taxon>
        <taxon>Fungi</taxon>
        <taxon>Dikarya</taxon>
        <taxon>Ascomycota</taxon>
        <taxon>Pezizomycotina</taxon>
        <taxon>Leotiomycetes</taxon>
        <taxon>Helotiales</taxon>
        <taxon>Helotiales incertae sedis</taxon>
        <taxon>Amylocarpus</taxon>
    </lineage>
</organism>
<dbReference type="InterPro" id="IPR025714">
    <property type="entry name" value="Methyltranfer_dom"/>
</dbReference>
<evidence type="ECO:0000313" key="2">
    <source>
        <dbReference type="EMBL" id="KAG9228270.1"/>
    </source>
</evidence>
<proteinExistence type="predicted"/>
<dbReference type="PANTHER" id="PTHR12496">
    <property type="entry name" value="CGI-41 METHYLTRANSFERASE"/>
    <property type="match status" value="1"/>
</dbReference>
<keyword evidence="3" id="KW-1185">Reference proteome</keyword>
<keyword evidence="2" id="KW-0489">Methyltransferase</keyword>
<evidence type="ECO:0000313" key="3">
    <source>
        <dbReference type="Proteomes" id="UP000824998"/>
    </source>
</evidence>
<reference evidence="2" key="1">
    <citation type="journal article" date="2021" name="IMA Fungus">
        <title>Genomic characterization of three marine fungi, including Emericellopsis atlantica sp. nov. with signatures of a generalist lifestyle and marine biomass degradation.</title>
        <authorList>
            <person name="Hagestad O.C."/>
            <person name="Hou L."/>
            <person name="Andersen J.H."/>
            <person name="Hansen E.H."/>
            <person name="Altermark B."/>
            <person name="Li C."/>
            <person name="Kuhnert E."/>
            <person name="Cox R.J."/>
            <person name="Crous P.W."/>
            <person name="Spatafora J.W."/>
            <person name="Lail K."/>
            <person name="Amirebrahimi M."/>
            <person name="Lipzen A."/>
            <person name="Pangilinan J."/>
            <person name="Andreopoulos W."/>
            <person name="Hayes R.D."/>
            <person name="Ng V."/>
            <person name="Grigoriev I.V."/>
            <person name="Jackson S.A."/>
            <person name="Sutton T.D.S."/>
            <person name="Dobson A.D.W."/>
            <person name="Rama T."/>
        </authorList>
    </citation>
    <scope>NUCLEOTIDE SEQUENCE</scope>
    <source>
        <strain evidence="2">TRa018bII</strain>
    </source>
</reference>
<dbReference type="Pfam" id="PF13679">
    <property type="entry name" value="Methyltransf_32"/>
    <property type="match status" value="1"/>
</dbReference>
<gene>
    <name evidence="2" type="ORF">BJ875DRAFT_389738</name>
</gene>
<dbReference type="AlphaFoldDB" id="A0A9P8BZS5"/>
<comment type="caution">
    <text evidence="2">The sequence shown here is derived from an EMBL/GenBank/DDBJ whole genome shotgun (WGS) entry which is preliminary data.</text>
</comment>
<name>A0A9P8BZS5_9HELO</name>
<dbReference type="PANTHER" id="PTHR12496:SF0">
    <property type="entry name" value="METHYLTRANSFERASE DOMAIN-CONTAINING PROTEIN"/>
    <property type="match status" value="1"/>
</dbReference>
<keyword evidence="2" id="KW-0808">Transferase</keyword>
<protein>
    <submittedName>
        <fullName evidence="2">Methyltransferase domain-containing protein</fullName>
    </submittedName>
</protein>
<dbReference type="GO" id="GO:0032259">
    <property type="term" value="P:methylation"/>
    <property type="evidence" value="ECO:0007669"/>
    <property type="project" value="UniProtKB-KW"/>
</dbReference>
<sequence>MAPSRPIPYPDDFTTANEYADSLLEFSAASTIFQTLCGGVHILDFFTRTPSLYHKVIPEEWRSWLLAQDSMKLLDILMRDNLAKFENGGAGDTNQPPESFLRYIKDIRKRSLRRSLPQGKEEDTKLPRQVAVGMIPKKIHEVSRFADYVVRVADDASAASGKEITHFVDFGSGQNYLGRTLACQPYNKHIVAVESKELNINGAKRMDVFAGVGKREKVMRNKKAYRQIRDASTPIDEMKDKAKRRIVKSEPLVELEGVDLRPIRDLATLYTPSEGKGYMQYVEHIVQDGNLSNVVTQIERLKLEGPPGNLQITNSDADETSLPTVLDEIAKVEDVRLMAISIHSCGNLSHHGIRSLILNPSVQAIAIVGCCYNLLSSRLGPPTLKHPRIRRNMKAINAPQGEIKQLSDCDPHGFPMSQRLGTYGGDGVRLNITARMMGVQAPQNWTPKESDAFFTRHFYRALLQRLFLDYGVVSKFEETEGSPESTEPVIIGSLRKSCYGSFRRYVRGAIEKLKADPERSLNLDDKMGSITDEQLDEYGAKHGHLKKELSVTWSLMAFSAGVVESLIVVDRWLFLKEHSDIVSDCWVEPVFEYKQSPRNLVVVGIKR</sequence>
<dbReference type="EMBL" id="MU251999">
    <property type="protein sequence ID" value="KAG9228270.1"/>
    <property type="molecule type" value="Genomic_DNA"/>
</dbReference>
<dbReference type="Proteomes" id="UP000824998">
    <property type="component" value="Unassembled WGS sequence"/>
</dbReference>
<accession>A0A9P8BZS5</accession>
<feature type="domain" description="Methyltransferase" evidence="1">
    <location>
        <begin position="137"/>
        <end position="377"/>
    </location>
</feature>
<dbReference type="OrthoDB" id="10258156at2759"/>
<evidence type="ECO:0000259" key="1">
    <source>
        <dbReference type="Pfam" id="PF13679"/>
    </source>
</evidence>